<reference evidence="6 7" key="1">
    <citation type="submission" date="2020-08" db="EMBL/GenBank/DDBJ databases">
        <title>A Genomic Blueprint of the Chicken Gut Microbiome.</title>
        <authorList>
            <person name="Gilroy R."/>
            <person name="Ravi A."/>
            <person name="Getino M."/>
            <person name="Pursley I."/>
            <person name="Horton D.L."/>
            <person name="Alikhan N.-F."/>
            <person name="Baker D."/>
            <person name="Gharbi K."/>
            <person name="Hall N."/>
            <person name="Watson M."/>
            <person name="Adriaenssens E.M."/>
            <person name="Foster-Nyarko E."/>
            <person name="Jarju S."/>
            <person name="Secka A."/>
            <person name="Antonio M."/>
            <person name="Oren A."/>
            <person name="Chaudhuri R."/>
            <person name="La Ragione R.M."/>
            <person name="Hildebrand F."/>
            <person name="Pallen M.J."/>
        </authorList>
    </citation>
    <scope>NUCLEOTIDE SEQUENCE [LARGE SCALE GENOMIC DNA]</scope>
    <source>
        <strain evidence="6 7">Sa1CUA4</strain>
    </source>
</reference>
<protein>
    <submittedName>
        <fullName evidence="6">TetR/AcrR family transcriptional regulator</fullName>
    </submittedName>
</protein>
<sequence>MSTPYAPAASTRPSPARKRLLDAATDLFYSEGIHSVGVDRIIEAAGVTRATMYKQFDGKEGLVLAYLRGEDERLRALFTEAGAASSDPEVLLDLVIAGIEQDIRERHTRGCPFINAAAEYPDAGPVRSLIDDHRDWFRATLEQVASAAGLSDPADAAASLVLLRDAALVGGYLDGQDRVAPAFARTARGVIDSHRR</sequence>
<dbReference type="Pfam" id="PF00440">
    <property type="entry name" value="TetR_N"/>
    <property type="match status" value="1"/>
</dbReference>
<dbReference type="Proteomes" id="UP000602532">
    <property type="component" value="Unassembled WGS sequence"/>
</dbReference>
<dbReference type="PANTHER" id="PTHR47506">
    <property type="entry name" value="TRANSCRIPTIONAL REGULATORY PROTEIN"/>
    <property type="match status" value="1"/>
</dbReference>
<evidence type="ECO:0000256" key="1">
    <source>
        <dbReference type="ARBA" id="ARBA00023015"/>
    </source>
</evidence>
<evidence type="ECO:0000256" key="4">
    <source>
        <dbReference type="PROSITE-ProRule" id="PRU00335"/>
    </source>
</evidence>
<evidence type="ECO:0000256" key="2">
    <source>
        <dbReference type="ARBA" id="ARBA00023125"/>
    </source>
</evidence>
<dbReference type="Gene3D" id="1.10.357.10">
    <property type="entry name" value="Tetracycline Repressor, domain 2"/>
    <property type="match status" value="1"/>
</dbReference>
<dbReference type="InterPro" id="IPR001647">
    <property type="entry name" value="HTH_TetR"/>
</dbReference>
<keyword evidence="2 4" id="KW-0238">DNA-binding</keyword>
<keyword evidence="1" id="KW-0805">Transcription regulation</keyword>
<dbReference type="RefSeq" id="WP_191764844.1">
    <property type="nucleotide sequence ID" value="NZ_JACSPM010000001.1"/>
</dbReference>
<feature type="DNA-binding region" description="H-T-H motif" evidence="4">
    <location>
        <begin position="37"/>
        <end position="56"/>
    </location>
</feature>
<gene>
    <name evidence="6" type="ORF">H9622_05115</name>
</gene>
<dbReference type="EMBL" id="JACSPM010000001">
    <property type="protein sequence ID" value="MBD8022972.1"/>
    <property type="molecule type" value="Genomic_DNA"/>
</dbReference>
<dbReference type="SUPFAM" id="SSF46689">
    <property type="entry name" value="Homeodomain-like"/>
    <property type="match status" value="1"/>
</dbReference>
<dbReference type="PANTHER" id="PTHR47506:SF1">
    <property type="entry name" value="HTH-TYPE TRANSCRIPTIONAL REGULATOR YJDC"/>
    <property type="match status" value="1"/>
</dbReference>
<feature type="domain" description="HTH tetR-type" evidence="5">
    <location>
        <begin position="14"/>
        <end position="74"/>
    </location>
</feature>
<dbReference type="SUPFAM" id="SSF48498">
    <property type="entry name" value="Tetracyclin repressor-like, C-terminal domain"/>
    <property type="match status" value="1"/>
</dbReference>
<evidence type="ECO:0000313" key="6">
    <source>
        <dbReference type="EMBL" id="MBD8022972.1"/>
    </source>
</evidence>
<proteinExistence type="predicted"/>
<comment type="caution">
    <text evidence="6">The sequence shown here is derived from an EMBL/GenBank/DDBJ whole genome shotgun (WGS) entry which is preliminary data.</text>
</comment>
<organism evidence="6 7">
    <name type="scientific">Microbacterium gallinarum</name>
    <dbReference type="NCBI Taxonomy" id="2762209"/>
    <lineage>
        <taxon>Bacteria</taxon>
        <taxon>Bacillati</taxon>
        <taxon>Actinomycetota</taxon>
        <taxon>Actinomycetes</taxon>
        <taxon>Micrococcales</taxon>
        <taxon>Microbacteriaceae</taxon>
        <taxon>Microbacterium</taxon>
    </lineage>
</organism>
<keyword evidence="3" id="KW-0804">Transcription</keyword>
<dbReference type="InterPro" id="IPR036271">
    <property type="entry name" value="Tet_transcr_reg_TetR-rel_C_sf"/>
</dbReference>
<accession>A0ABR8X1B7</accession>
<evidence type="ECO:0000256" key="3">
    <source>
        <dbReference type="ARBA" id="ARBA00023163"/>
    </source>
</evidence>
<dbReference type="PROSITE" id="PS50977">
    <property type="entry name" value="HTH_TETR_2"/>
    <property type="match status" value="1"/>
</dbReference>
<dbReference type="InterPro" id="IPR009057">
    <property type="entry name" value="Homeodomain-like_sf"/>
</dbReference>
<evidence type="ECO:0000259" key="5">
    <source>
        <dbReference type="PROSITE" id="PS50977"/>
    </source>
</evidence>
<keyword evidence="7" id="KW-1185">Reference proteome</keyword>
<dbReference type="PRINTS" id="PR00455">
    <property type="entry name" value="HTHTETR"/>
</dbReference>
<name>A0ABR8X1B7_9MICO</name>
<evidence type="ECO:0000313" key="7">
    <source>
        <dbReference type="Proteomes" id="UP000602532"/>
    </source>
</evidence>